<reference evidence="3 4" key="1">
    <citation type="journal article" date="2015" name="Stand. Genomic Sci.">
        <title>Genomic Encyclopedia of Bacterial and Archaeal Type Strains, Phase III: the genomes of soil and plant-associated and newly described type strains.</title>
        <authorList>
            <person name="Whitman W.B."/>
            <person name="Woyke T."/>
            <person name="Klenk H.P."/>
            <person name="Zhou Y."/>
            <person name="Lilburn T.G."/>
            <person name="Beck B.J."/>
            <person name="De Vos P."/>
            <person name="Vandamme P."/>
            <person name="Eisen J.A."/>
            <person name="Garrity G."/>
            <person name="Hugenholtz P."/>
            <person name="Kyrpides N.C."/>
        </authorList>
    </citation>
    <scope>NUCLEOTIDE SEQUENCE [LARGE SCALE GENOMIC DNA]</scope>
    <source>
        <strain evidence="3 4">CGMCC 1.10124</strain>
    </source>
</reference>
<feature type="region of interest" description="Disordered" evidence="1">
    <location>
        <begin position="147"/>
        <end position="174"/>
    </location>
</feature>
<evidence type="ECO:0000256" key="1">
    <source>
        <dbReference type="SAM" id="MobiDB-lite"/>
    </source>
</evidence>
<keyword evidence="5" id="KW-1185">Reference proteome</keyword>
<dbReference type="InterPro" id="IPR006311">
    <property type="entry name" value="TAT_signal"/>
</dbReference>
<evidence type="ECO:0000313" key="3">
    <source>
        <dbReference type="EMBL" id="RMB23828.1"/>
    </source>
</evidence>
<dbReference type="KEGG" id="haer:DU502_03595"/>
<reference evidence="2 5" key="2">
    <citation type="submission" date="2018-07" db="EMBL/GenBank/DDBJ databases">
        <title>Genome sequences of Haloplanus aerogenes JCM 16430T.</title>
        <authorList>
            <person name="Kim Y.B."/>
            <person name="Roh S.W."/>
        </authorList>
    </citation>
    <scope>NUCLEOTIDE SEQUENCE [LARGE SCALE GENOMIC DNA]</scope>
    <source>
        <strain evidence="2 5">JCM 16430</strain>
    </source>
</reference>
<accession>A0A3M0DPU3</accession>
<protein>
    <submittedName>
        <fullName evidence="3">Uncharacterized protein</fullName>
    </submittedName>
</protein>
<dbReference type="AlphaFoldDB" id="A0A3M0DPU3"/>
<evidence type="ECO:0000313" key="4">
    <source>
        <dbReference type="Proteomes" id="UP000277326"/>
    </source>
</evidence>
<evidence type="ECO:0000313" key="2">
    <source>
        <dbReference type="EMBL" id="AZH24522.1"/>
    </source>
</evidence>
<gene>
    <name evidence="3" type="ORF">ATH50_1058</name>
    <name evidence="2" type="ORF">DU502_03595</name>
</gene>
<proteinExistence type="predicted"/>
<sequence>MVPNDSSHPTRRALLRRCTGALAASVATAGCASALPPLGSAQRFGRIDVPDADPPRYREWLPAPGAVDALDDAHYAYLFRRPGPLDYPAPVRFTTPRKRLLTDLDHFGVGYANYDRLLATDLGTAIEAAFDPAAVAGTLTDSGYVPAGSHGDFDRRSRPSASGLDPEGEGRTLR</sequence>
<evidence type="ECO:0000313" key="5">
    <source>
        <dbReference type="Proteomes" id="UP000282007"/>
    </source>
</evidence>
<dbReference type="RefSeq" id="WP_121919739.1">
    <property type="nucleotide sequence ID" value="NZ_CP034145.1"/>
</dbReference>
<reference evidence="3" key="3">
    <citation type="submission" date="2018-10" db="EMBL/GenBank/DDBJ databases">
        <authorList>
            <person name="Whitman W."/>
            <person name="Huntemann M."/>
            <person name="Clum A."/>
            <person name="Pillay M."/>
            <person name="Palaniappan K."/>
            <person name="Varghese N."/>
            <person name="Mikhailova N."/>
            <person name="Stamatis D."/>
            <person name="Reddy T."/>
            <person name="Daum C."/>
            <person name="Shapiro N."/>
            <person name="Ivanova N."/>
            <person name="Kyrpides N."/>
            <person name="Woyke T."/>
        </authorList>
    </citation>
    <scope>NUCLEOTIDE SEQUENCE</scope>
    <source>
        <strain evidence="3">CGMCC 1.10124</strain>
    </source>
</reference>
<dbReference type="Proteomes" id="UP000277326">
    <property type="component" value="Unassembled WGS sequence"/>
</dbReference>
<dbReference type="GeneID" id="38470339"/>
<name>A0A3M0DPU3_9EURY</name>
<organism evidence="3 4">
    <name type="scientific">Haloplanus aerogenes</name>
    <dbReference type="NCBI Taxonomy" id="660522"/>
    <lineage>
        <taxon>Archaea</taxon>
        <taxon>Methanobacteriati</taxon>
        <taxon>Methanobacteriota</taxon>
        <taxon>Stenosarchaea group</taxon>
        <taxon>Halobacteria</taxon>
        <taxon>Halobacteriales</taxon>
        <taxon>Haloferacaceae</taxon>
        <taxon>Haloplanus</taxon>
    </lineage>
</organism>
<dbReference type="PROSITE" id="PS51318">
    <property type="entry name" value="TAT"/>
    <property type="match status" value="1"/>
</dbReference>
<dbReference type="OrthoDB" id="303179at2157"/>
<dbReference type="EMBL" id="CP034145">
    <property type="protein sequence ID" value="AZH24522.1"/>
    <property type="molecule type" value="Genomic_DNA"/>
</dbReference>
<dbReference type="Proteomes" id="UP000282007">
    <property type="component" value="Chromosome"/>
</dbReference>
<dbReference type="EMBL" id="REFS01000002">
    <property type="protein sequence ID" value="RMB23828.1"/>
    <property type="molecule type" value="Genomic_DNA"/>
</dbReference>